<evidence type="ECO:0000256" key="1">
    <source>
        <dbReference type="ARBA" id="ARBA00004604"/>
    </source>
</evidence>
<evidence type="ECO:0000256" key="3">
    <source>
        <dbReference type="ARBA" id="ARBA00022723"/>
    </source>
</evidence>
<dbReference type="GO" id="GO:0003677">
    <property type="term" value="F:DNA binding"/>
    <property type="evidence" value="ECO:0007669"/>
    <property type="project" value="UniProtKB-KW"/>
</dbReference>
<dbReference type="InterPro" id="IPR048538">
    <property type="entry name" value="Rrn7_cyclin_C"/>
</dbReference>
<dbReference type="EMBL" id="JBHFFA010000006">
    <property type="protein sequence ID" value="KAL2622936.1"/>
    <property type="molecule type" value="Genomic_DNA"/>
</dbReference>
<dbReference type="GO" id="GO:0005730">
    <property type="term" value="C:nucleolus"/>
    <property type="evidence" value="ECO:0007669"/>
    <property type="project" value="UniProtKB-SubCell"/>
</dbReference>
<evidence type="ECO:0000256" key="7">
    <source>
        <dbReference type="ARBA" id="ARBA00023125"/>
    </source>
</evidence>
<evidence type="ECO:0000256" key="5">
    <source>
        <dbReference type="ARBA" id="ARBA00022833"/>
    </source>
</evidence>
<comment type="caution">
    <text evidence="12">The sequence shown here is derived from an EMBL/GenBank/DDBJ whole genome shotgun (WGS) entry which is preliminary data.</text>
</comment>
<feature type="region of interest" description="Disordered" evidence="10">
    <location>
        <begin position="555"/>
        <end position="595"/>
    </location>
</feature>
<evidence type="ECO:0000313" key="12">
    <source>
        <dbReference type="EMBL" id="KAL2622936.1"/>
    </source>
</evidence>
<comment type="subcellular location">
    <subcellularLocation>
        <location evidence="1">Nucleus</location>
        <location evidence="1">Nucleolus</location>
    </subcellularLocation>
</comment>
<evidence type="ECO:0000259" key="11">
    <source>
        <dbReference type="Pfam" id="PF20645"/>
    </source>
</evidence>
<feature type="compositionally biased region" description="Polar residues" evidence="10">
    <location>
        <begin position="364"/>
        <end position="375"/>
    </location>
</feature>
<proteinExistence type="inferred from homology"/>
<feature type="domain" description="Rrn7/TAF1B C-terminal cyclin" evidence="11">
    <location>
        <begin position="272"/>
        <end position="371"/>
    </location>
</feature>
<feature type="compositionally biased region" description="Basic and acidic residues" evidence="10">
    <location>
        <begin position="392"/>
        <end position="402"/>
    </location>
</feature>
<evidence type="ECO:0000256" key="2">
    <source>
        <dbReference type="ARBA" id="ARBA00006899"/>
    </source>
</evidence>
<sequence>MSSWCQVCGSEGMTNGPDGSFYCQSCGAQIANYLEEAFDNDEGHLFNTRFVRQSRVAATQDETQAAAATQRSEIPPEIFAGSQALFSQAASEERNDLSLTLYGAESGQPSQTARLRGSVSQKPEKRQVICKEDLSSDIRKSYVEGIQKILLMQCETLVKEFSVTPLICGIIGPLWLRYLASTRVFEKVWADEALEVAEVRERSRKNSRRRVFKATQRQIQQKFQRSLLYPVELWLDRRKPSDNHIPNTIGGSQRFPLDAKLMFQPKNVIGARAVELLAGHIAERIGLQLPPVNYHALSCRLLHALKLPVRKLSVYTRRLYEWYCPSGLWITSKESALPTRVYIMAMIIVVLKVLYRLDGRVEGQTSESETTVDGKTSLHNDGTDEGDMEDMQVDHQEPDNSDAHGTSQKQKMNVDEEAPRAAGVDSEKDDKLEPLWDVKELVVHMKNMKPFRRKSTTVSDDEKKLAAYLRYCRDVIYAGAASGQDEEMRNDFWTMYEKKSTEALDRKLKDSKMEDFEGDEKRGADPHHPGDNMHIPEARMDDIIRYSTRTHGSVGSVAGFQSGRRTGCRPTRGDGSGREHKTQVNERGVREGGKDNAMNADVKREMDLDVEDFDLAEEDAAYVEERELQLLMKDMKKLGFSCLPPLTMNEISDEYYVKYKYQISDRDLRPVHMEYFIILRVCAKLIKVHPKALHWGVQLVEQGLIEVEKNTRDFMLRQGPEIAKLYKDIIGERIEYRGLRDRHEEFQRKKRKLMQARFRVDEGFATEKDYIDVILNADYL</sequence>
<dbReference type="Proteomes" id="UP001605036">
    <property type="component" value="Unassembled WGS sequence"/>
</dbReference>
<evidence type="ECO:0000313" key="13">
    <source>
        <dbReference type="Proteomes" id="UP001605036"/>
    </source>
</evidence>
<dbReference type="AlphaFoldDB" id="A0ABD1Y8H8"/>
<organism evidence="12 13">
    <name type="scientific">Riccia fluitans</name>
    <dbReference type="NCBI Taxonomy" id="41844"/>
    <lineage>
        <taxon>Eukaryota</taxon>
        <taxon>Viridiplantae</taxon>
        <taxon>Streptophyta</taxon>
        <taxon>Embryophyta</taxon>
        <taxon>Marchantiophyta</taxon>
        <taxon>Marchantiopsida</taxon>
        <taxon>Marchantiidae</taxon>
        <taxon>Marchantiales</taxon>
        <taxon>Ricciaceae</taxon>
        <taxon>Riccia</taxon>
    </lineage>
</organism>
<reference evidence="12 13" key="1">
    <citation type="submission" date="2024-09" db="EMBL/GenBank/DDBJ databases">
        <title>Chromosome-scale assembly of Riccia fluitans.</title>
        <authorList>
            <person name="Paukszto L."/>
            <person name="Sawicki J."/>
            <person name="Karawczyk K."/>
            <person name="Piernik-Szablinska J."/>
            <person name="Szczecinska M."/>
            <person name="Mazdziarz M."/>
        </authorList>
    </citation>
    <scope>NUCLEOTIDE SEQUENCE [LARGE SCALE GENOMIC DNA]</scope>
    <source>
        <strain evidence="12">Rf_01</strain>
        <tissue evidence="12">Aerial parts of the thallus</tissue>
    </source>
</reference>
<accession>A0ABD1Y8H8</accession>
<protein>
    <recommendedName>
        <fullName evidence="11">Rrn7/TAF1B C-terminal cyclin domain-containing protein</fullName>
    </recommendedName>
</protein>
<feature type="region of interest" description="Disordered" evidence="10">
    <location>
        <begin position="506"/>
        <end position="535"/>
    </location>
</feature>
<evidence type="ECO:0000256" key="4">
    <source>
        <dbReference type="ARBA" id="ARBA00022771"/>
    </source>
</evidence>
<feature type="region of interest" description="Disordered" evidence="10">
    <location>
        <begin position="364"/>
        <end position="429"/>
    </location>
</feature>
<feature type="compositionally biased region" description="Basic and acidic residues" evidence="10">
    <location>
        <begin position="571"/>
        <end position="594"/>
    </location>
</feature>
<evidence type="ECO:0000256" key="6">
    <source>
        <dbReference type="ARBA" id="ARBA00023015"/>
    </source>
</evidence>
<dbReference type="Pfam" id="PF20645">
    <property type="entry name" value="Rrn7_cyclin_C"/>
    <property type="match status" value="1"/>
</dbReference>
<evidence type="ECO:0000256" key="10">
    <source>
        <dbReference type="SAM" id="MobiDB-lite"/>
    </source>
</evidence>
<keyword evidence="8" id="KW-0804">Transcription</keyword>
<keyword evidence="6" id="KW-0805">Transcription regulation</keyword>
<gene>
    <name evidence="12" type="ORF">R1flu_003141</name>
</gene>
<keyword evidence="9" id="KW-0539">Nucleus</keyword>
<evidence type="ECO:0000256" key="9">
    <source>
        <dbReference type="ARBA" id="ARBA00023242"/>
    </source>
</evidence>
<feature type="compositionally biased region" description="Basic and acidic residues" evidence="10">
    <location>
        <begin position="412"/>
        <end position="429"/>
    </location>
</feature>
<keyword evidence="7" id="KW-0238">DNA-binding</keyword>
<dbReference type="PANTHER" id="PTHR31576:SF2">
    <property type="entry name" value="TATA BOX-BINDING PROTEIN-ASSOCIATED FACTOR RNA POLYMERASE I SUBUNIT B"/>
    <property type="match status" value="1"/>
</dbReference>
<comment type="similarity">
    <text evidence="2">Belongs to the RRN7/TAF1B family.</text>
</comment>
<keyword evidence="3" id="KW-0479">Metal-binding</keyword>
<name>A0ABD1Y8H8_9MARC</name>
<dbReference type="PANTHER" id="PTHR31576">
    <property type="entry name" value="TATA BOX-BINDING PROTEIN-ASSOCIATED FACTOR RNA POLYMERASE I SUBUNIT B"/>
    <property type="match status" value="1"/>
</dbReference>
<dbReference type="GO" id="GO:0008270">
    <property type="term" value="F:zinc ion binding"/>
    <property type="evidence" value="ECO:0007669"/>
    <property type="project" value="UniProtKB-KW"/>
</dbReference>
<evidence type="ECO:0000256" key="8">
    <source>
        <dbReference type="ARBA" id="ARBA00023163"/>
    </source>
</evidence>
<keyword evidence="13" id="KW-1185">Reference proteome</keyword>
<keyword evidence="4" id="KW-0863">Zinc-finger</keyword>
<keyword evidence="5" id="KW-0862">Zinc</keyword>
<dbReference type="InterPro" id="IPR033599">
    <property type="entry name" value="TAF1B/Rrn7"/>
</dbReference>